<proteinExistence type="predicted"/>
<name>A0A183L2C7_9TREM</name>
<reference evidence="1" key="1">
    <citation type="submission" date="2016-06" db="UniProtKB">
        <authorList>
            <consortium name="WormBaseParasite"/>
        </authorList>
    </citation>
    <scope>IDENTIFICATION</scope>
</reference>
<dbReference type="WBParaSite" id="SCUD_0002148301-mRNA-1">
    <property type="protein sequence ID" value="SCUD_0002148301-mRNA-1"/>
    <property type="gene ID" value="SCUD_0002148301"/>
</dbReference>
<accession>A0A183L2C7</accession>
<organism evidence="1">
    <name type="scientific">Schistosoma curassoni</name>
    <dbReference type="NCBI Taxonomy" id="6186"/>
    <lineage>
        <taxon>Eukaryota</taxon>
        <taxon>Metazoa</taxon>
        <taxon>Spiralia</taxon>
        <taxon>Lophotrochozoa</taxon>
        <taxon>Platyhelminthes</taxon>
        <taxon>Trematoda</taxon>
        <taxon>Digenea</taxon>
        <taxon>Strigeidida</taxon>
        <taxon>Schistosomatoidea</taxon>
        <taxon>Schistosomatidae</taxon>
        <taxon>Schistosoma</taxon>
    </lineage>
</organism>
<sequence length="37" mass="4537">MIYCRPHLDHMKVDYHQSCFENSVHYQELNNILCQIN</sequence>
<evidence type="ECO:0000313" key="1">
    <source>
        <dbReference type="WBParaSite" id="SCUD_0002148301-mRNA-1"/>
    </source>
</evidence>
<dbReference type="AlphaFoldDB" id="A0A183L2C7"/>
<protein>
    <submittedName>
        <fullName evidence="1">Uncharacterized protein</fullName>
    </submittedName>
</protein>